<proteinExistence type="predicted"/>
<protein>
    <submittedName>
        <fullName evidence="1">MHsp60, mHsp10, Mitochondrial, Chaperonin, Complex, Symmetric</fullName>
    </submittedName>
</protein>
<reference evidence="1" key="1">
    <citation type="journal article" date="2021" name="Proc. Natl. Acad. Sci. U.S.A.">
        <title>A Catalog of Tens of Thousands of Viruses from Human Metagenomes Reveals Hidden Associations with Chronic Diseases.</title>
        <authorList>
            <person name="Tisza M.J."/>
            <person name="Buck C.B."/>
        </authorList>
    </citation>
    <scope>NUCLEOTIDE SEQUENCE</scope>
    <source>
        <strain evidence="1">CtDAq1</strain>
    </source>
</reference>
<accession>A0A8S5QT44</accession>
<organism evidence="1">
    <name type="scientific">CrAss-like virus sp. ctDAq1</name>
    <dbReference type="NCBI Taxonomy" id="2826822"/>
    <lineage>
        <taxon>Viruses</taxon>
        <taxon>Duplodnaviria</taxon>
        <taxon>Heunggongvirae</taxon>
        <taxon>Uroviricota</taxon>
        <taxon>Caudoviricetes</taxon>
        <taxon>Crassvirales</taxon>
    </lineage>
</organism>
<evidence type="ECO:0000313" key="1">
    <source>
        <dbReference type="EMBL" id="DAE22455.1"/>
    </source>
</evidence>
<sequence>MKVLKKVTPRYTKVLTTANIEIQKAYFAGTNVEDPGKTITGYSSIQKVVALGPSCTGLKVGDHVLIDFSRYARPVQSQSLRNHVKGEEYSVQMSFNIPVIILDGEEYLDLQDNDIVYIVDDFEEVSECKCDA</sequence>
<name>A0A8S5QT44_9CAUD</name>
<dbReference type="EMBL" id="BK015733">
    <property type="protein sequence ID" value="DAE22455.1"/>
    <property type="molecule type" value="Genomic_DNA"/>
</dbReference>